<keyword evidence="3" id="KW-1185">Reference proteome</keyword>
<dbReference type="Gene3D" id="2.120.10.30">
    <property type="entry name" value="TolB, C-terminal domain"/>
    <property type="match status" value="1"/>
</dbReference>
<organism evidence="2 3">
    <name type="scientific">Ignelater luminosus</name>
    <name type="common">Cucubano</name>
    <name type="synonym">Pyrophorus luminosus</name>
    <dbReference type="NCBI Taxonomy" id="2038154"/>
    <lineage>
        <taxon>Eukaryota</taxon>
        <taxon>Metazoa</taxon>
        <taxon>Ecdysozoa</taxon>
        <taxon>Arthropoda</taxon>
        <taxon>Hexapoda</taxon>
        <taxon>Insecta</taxon>
        <taxon>Pterygota</taxon>
        <taxon>Neoptera</taxon>
        <taxon>Endopterygota</taxon>
        <taxon>Coleoptera</taxon>
        <taxon>Polyphaga</taxon>
        <taxon>Elateriformia</taxon>
        <taxon>Elateroidea</taxon>
        <taxon>Elateridae</taxon>
        <taxon>Agrypninae</taxon>
        <taxon>Pyrophorini</taxon>
        <taxon>Ignelater</taxon>
    </lineage>
</organism>
<dbReference type="EMBL" id="VTPC01090931">
    <property type="protein sequence ID" value="KAF2880674.1"/>
    <property type="molecule type" value="Genomic_DNA"/>
</dbReference>
<evidence type="ECO:0000313" key="2">
    <source>
        <dbReference type="EMBL" id="KAF2880674.1"/>
    </source>
</evidence>
<comment type="caution">
    <text evidence="2">The sequence shown here is derived from an EMBL/GenBank/DDBJ whole genome shotgun (WGS) entry which is preliminary data.</text>
</comment>
<name>A0A8K0C5H1_IGNLU</name>
<sequence>MATVVVAVFLPFLCFDVVFSAAALSAAPSGLNSEFYNDVRQLLELNSVLYQKNENEKRNYGGESTLKPDVPRAVKQWPEIDLNLGQVSGVSVNTNQQPVIFHRADRVWDE</sequence>
<keyword evidence="1" id="KW-0732">Signal</keyword>
<evidence type="ECO:0000313" key="3">
    <source>
        <dbReference type="Proteomes" id="UP000801492"/>
    </source>
</evidence>
<feature type="signal peptide" evidence="1">
    <location>
        <begin position="1"/>
        <end position="20"/>
    </location>
</feature>
<dbReference type="AlphaFoldDB" id="A0A8K0C5H1"/>
<proteinExistence type="predicted"/>
<dbReference type="InterPro" id="IPR011042">
    <property type="entry name" value="6-blade_b-propeller_TolB-like"/>
</dbReference>
<protein>
    <submittedName>
        <fullName evidence="2">Uncharacterized protein</fullName>
    </submittedName>
</protein>
<evidence type="ECO:0000256" key="1">
    <source>
        <dbReference type="SAM" id="SignalP"/>
    </source>
</evidence>
<feature type="chain" id="PRO_5035420993" evidence="1">
    <location>
        <begin position="21"/>
        <end position="110"/>
    </location>
</feature>
<reference evidence="2" key="1">
    <citation type="submission" date="2019-08" db="EMBL/GenBank/DDBJ databases">
        <title>The genome of the North American firefly Photinus pyralis.</title>
        <authorList>
            <consortium name="Photinus pyralis genome working group"/>
            <person name="Fallon T.R."/>
            <person name="Sander Lower S.E."/>
            <person name="Weng J.-K."/>
        </authorList>
    </citation>
    <scope>NUCLEOTIDE SEQUENCE</scope>
    <source>
        <strain evidence="2">TRF0915ILg1</strain>
        <tissue evidence="2">Whole body</tissue>
    </source>
</reference>
<gene>
    <name evidence="2" type="ORF">ILUMI_25493</name>
</gene>
<dbReference type="OrthoDB" id="10018185at2759"/>
<dbReference type="Proteomes" id="UP000801492">
    <property type="component" value="Unassembled WGS sequence"/>
</dbReference>
<accession>A0A8K0C5H1</accession>